<name>A9I4Y6_BORPD</name>
<evidence type="ECO:0000313" key="3">
    <source>
        <dbReference type="Proteomes" id="UP000001225"/>
    </source>
</evidence>
<feature type="domain" description="Glyoxalase-like" evidence="1">
    <location>
        <begin position="23"/>
        <end position="197"/>
    </location>
</feature>
<protein>
    <recommendedName>
        <fullName evidence="1">Glyoxalase-like domain-containing protein</fullName>
    </recommendedName>
</protein>
<evidence type="ECO:0000313" key="2">
    <source>
        <dbReference type="EMBL" id="CAP41039.1"/>
    </source>
</evidence>
<accession>A9I4Y6</accession>
<gene>
    <name evidence="2" type="ordered locus">Bpet0707</name>
</gene>
<keyword evidence="3" id="KW-1185">Reference proteome</keyword>
<dbReference type="PANTHER" id="PTHR40265:SF1">
    <property type="entry name" value="GLYOXALASE-LIKE DOMAIN-CONTAINING PROTEIN"/>
    <property type="match status" value="1"/>
</dbReference>
<reference evidence="2 3" key="1">
    <citation type="journal article" date="2008" name="BMC Genomics">
        <title>The missing link: Bordetella petrii is endowed with both the metabolic versatility of environmental bacteria and virulence traits of pathogenic Bordetellae.</title>
        <authorList>
            <person name="Gross R."/>
            <person name="Guzman C.A."/>
            <person name="Sebaihia M."/>
            <person name="Martins Dos Santos V.A."/>
            <person name="Pieper D.H."/>
            <person name="Koebnik R."/>
            <person name="Lechner M."/>
            <person name="Bartels D."/>
            <person name="Buhrmester J."/>
            <person name="Choudhuri J.V."/>
            <person name="Ebensen T."/>
            <person name="Gaigalat L."/>
            <person name="Herrmann S."/>
            <person name="Khachane A.N."/>
            <person name="Larisch C."/>
            <person name="Link S."/>
            <person name="Linke B."/>
            <person name="Meyer F."/>
            <person name="Mormann S."/>
            <person name="Nakunst D."/>
            <person name="Rueckert C."/>
            <person name="Schneiker-Bekel S."/>
            <person name="Schulze K."/>
            <person name="Vorhoelter F.J."/>
            <person name="Yevsa T."/>
            <person name="Engle J.T."/>
            <person name="Goldman W.E."/>
            <person name="Puehler A."/>
            <person name="Goebel U.B."/>
            <person name="Goesmann A."/>
            <person name="Bloecker H."/>
            <person name="Kaiser O."/>
            <person name="Martinez-Arias R."/>
        </authorList>
    </citation>
    <scope>NUCLEOTIDE SEQUENCE [LARGE SCALE GENOMIC DNA]</scope>
    <source>
        <strain evidence="3">ATCC BAA-461 / DSM 12804 / CCUG 43448 / CIP 107267 / Se-1111R</strain>
    </source>
</reference>
<dbReference type="EMBL" id="AM902716">
    <property type="protein sequence ID" value="CAP41039.1"/>
    <property type="molecule type" value="Genomic_DNA"/>
</dbReference>
<dbReference type="SUPFAM" id="SSF54593">
    <property type="entry name" value="Glyoxalase/Bleomycin resistance protein/Dihydroxybiphenyl dioxygenase"/>
    <property type="match status" value="1"/>
</dbReference>
<dbReference type="Gene3D" id="3.10.180.10">
    <property type="entry name" value="2,3-Dihydroxybiphenyl 1,2-Dioxygenase, domain 1"/>
    <property type="match status" value="1"/>
</dbReference>
<dbReference type="Pfam" id="PF13468">
    <property type="entry name" value="Glyoxalase_3"/>
    <property type="match status" value="1"/>
</dbReference>
<dbReference type="STRING" id="94624.Bpet0707"/>
<sequence>MKSSPRSAEFISDGEPEVDRTEFDHAVVMVRDRLDAVAPHFERQGFRLSDLAVHNLGSCNRLVVLDNTYIELLGWPPGAPPARKEIADSPLGLEALVFRTHDAEGTYRRLRDAGFAVNPVQELTRLAHVDGREMQARFHTVRFAQQPVPGIRMYFCRHLTPECVWTPSLMAHPNGALRIRRIEARAADAQAVAQRLALVTDVAAEPAGDGWELPLGNLRLHVAADPAATQPALSALVLENRDGASYTLDTGL</sequence>
<proteinExistence type="predicted"/>
<evidence type="ECO:0000259" key="1">
    <source>
        <dbReference type="Pfam" id="PF13468"/>
    </source>
</evidence>
<dbReference type="eggNOG" id="COG0346">
    <property type="taxonomic scope" value="Bacteria"/>
</dbReference>
<organism evidence="2 3">
    <name type="scientific">Bordetella petrii (strain ATCC BAA-461 / DSM 12804 / CCUG 43448 / CIP 107267 / Se-1111R)</name>
    <dbReference type="NCBI Taxonomy" id="340100"/>
    <lineage>
        <taxon>Bacteria</taxon>
        <taxon>Pseudomonadati</taxon>
        <taxon>Pseudomonadota</taxon>
        <taxon>Betaproteobacteria</taxon>
        <taxon>Burkholderiales</taxon>
        <taxon>Alcaligenaceae</taxon>
        <taxon>Bordetella</taxon>
    </lineage>
</organism>
<dbReference type="Proteomes" id="UP000001225">
    <property type="component" value="Chromosome"/>
</dbReference>
<dbReference type="AlphaFoldDB" id="A9I4Y6"/>
<dbReference type="KEGG" id="bpt:Bpet0707"/>
<dbReference type="PANTHER" id="PTHR40265">
    <property type="entry name" value="BLL2707 PROTEIN"/>
    <property type="match status" value="1"/>
</dbReference>
<dbReference type="InterPro" id="IPR025870">
    <property type="entry name" value="Glyoxalase-like_dom"/>
</dbReference>
<dbReference type="InterPro" id="IPR029068">
    <property type="entry name" value="Glyas_Bleomycin-R_OHBP_Dase"/>
</dbReference>